<evidence type="ECO:0000259" key="1">
    <source>
        <dbReference type="Pfam" id="PF18925"/>
    </source>
</evidence>
<feature type="domain" description="DUF5675" evidence="1">
    <location>
        <begin position="6"/>
        <end position="130"/>
    </location>
</feature>
<comment type="caution">
    <text evidence="2">The sequence shown here is derived from an EMBL/GenBank/DDBJ whole genome shotgun (WGS) entry which is preliminary data.</text>
</comment>
<evidence type="ECO:0000313" key="3">
    <source>
        <dbReference type="Proteomes" id="UP000525298"/>
    </source>
</evidence>
<dbReference type="EMBL" id="JACDUS010000005">
    <property type="protein sequence ID" value="MBA2881844.1"/>
    <property type="molecule type" value="Genomic_DNA"/>
</dbReference>
<accession>A0A7W0CA31</accession>
<evidence type="ECO:0000313" key="2">
    <source>
        <dbReference type="EMBL" id="MBA2881844.1"/>
    </source>
</evidence>
<dbReference type="InterPro" id="IPR043732">
    <property type="entry name" value="DUF5675"/>
</dbReference>
<proteinExistence type="predicted"/>
<keyword evidence="3" id="KW-1185">Reference proteome</keyword>
<name>A0A7W0CA31_9BACT</name>
<sequence length="141" mass="15864">MIEAYLHRDPSTAQGTPGVLSVPEKAFACFSIELPWRDNRVSLSCIPAGEYRCERYFSHAFKEYLYRICDVPGRSGVAIHSGNVAGNKEKGYKTHSLGCILLGKRQGQLWGQDAVLLSRLTVGAFFRLMDRKDFKLHIQEA</sequence>
<dbReference type="RefSeq" id="WP_181551493.1">
    <property type="nucleotide sequence ID" value="NZ_JACDUS010000005.1"/>
</dbReference>
<dbReference type="AlphaFoldDB" id="A0A7W0CA31"/>
<protein>
    <recommendedName>
        <fullName evidence="1">DUF5675 domain-containing protein</fullName>
    </recommendedName>
</protein>
<organism evidence="2 3">
    <name type="scientific">Desulfosalsimonas propionicica</name>
    <dbReference type="NCBI Taxonomy" id="332175"/>
    <lineage>
        <taxon>Bacteria</taxon>
        <taxon>Pseudomonadati</taxon>
        <taxon>Thermodesulfobacteriota</taxon>
        <taxon>Desulfobacteria</taxon>
        <taxon>Desulfobacterales</taxon>
        <taxon>Desulfosalsimonadaceae</taxon>
        <taxon>Desulfosalsimonas</taxon>
    </lineage>
</organism>
<gene>
    <name evidence="2" type="ORF">HNR65_002175</name>
</gene>
<dbReference type="Pfam" id="PF18925">
    <property type="entry name" value="DUF5675"/>
    <property type="match status" value="1"/>
</dbReference>
<reference evidence="2 3" key="1">
    <citation type="submission" date="2020-07" db="EMBL/GenBank/DDBJ databases">
        <title>Genomic Encyclopedia of Type Strains, Phase IV (KMG-IV): sequencing the most valuable type-strain genomes for metagenomic binning, comparative biology and taxonomic classification.</title>
        <authorList>
            <person name="Goeker M."/>
        </authorList>
    </citation>
    <scope>NUCLEOTIDE SEQUENCE [LARGE SCALE GENOMIC DNA]</scope>
    <source>
        <strain evidence="2 3">DSM 17721</strain>
    </source>
</reference>
<dbReference type="Proteomes" id="UP000525298">
    <property type="component" value="Unassembled WGS sequence"/>
</dbReference>